<proteinExistence type="inferred from homology"/>
<evidence type="ECO:0000256" key="5">
    <source>
        <dbReference type="ARBA" id="ARBA00022692"/>
    </source>
</evidence>
<dbReference type="InterPro" id="IPR001457">
    <property type="entry name" value="NADH_UbQ/plastoQ_OxRdtase_su6"/>
</dbReference>
<keyword evidence="5 13" id="KW-0812">Transmembrane</keyword>
<organism evidence="14 15">
    <name type="scientific">Fontimonas thermophila</name>
    <dbReference type="NCBI Taxonomy" id="1076937"/>
    <lineage>
        <taxon>Bacteria</taxon>
        <taxon>Pseudomonadati</taxon>
        <taxon>Pseudomonadota</taxon>
        <taxon>Gammaproteobacteria</taxon>
        <taxon>Nevskiales</taxon>
        <taxon>Nevskiaceae</taxon>
        <taxon>Fontimonas</taxon>
    </lineage>
</organism>
<evidence type="ECO:0000256" key="13">
    <source>
        <dbReference type="RuleBase" id="RU004429"/>
    </source>
</evidence>
<dbReference type="GO" id="GO:0005886">
    <property type="term" value="C:plasma membrane"/>
    <property type="evidence" value="ECO:0007669"/>
    <property type="project" value="UniProtKB-SubCell"/>
</dbReference>
<evidence type="ECO:0000256" key="3">
    <source>
        <dbReference type="ARBA" id="ARBA00019907"/>
    </source>
</evidence>
<evidence type="ECO:0000313" key="15">
    <source>
        <dbReference type="Proteomes" id="UP000199771"/>
    </source>
</evidence>
<dbReference type="Gene3D" id="1.20.120.1200">
    <property type="entry name" value="NADH-ubiquinone/plastoquinone oxidoreductase chain 6, subunit NuoJ"/>
    <property type="match status" value="1"/>
</dbReference>
<dbReference type="PANTHER" id="PTHR33269:SF17">
    <property type="entry name" value="NADH-UBIQUINONE OXIDOREDUCTASE CHAIN 6"/>
    <property type="match status" value="1"/>
</dbReference>
<feature type="transmembrane region" description="Helical" evidence="13">
    <location>
        <begin position="133"/>
        <end position="155"/>
    </location>
</feature>
<keyword evidence="7" id="KW-1278">Translocase</keyword>
<gene>
    <name evidence="14" type="ORF">SAMN04488120_11027</name>
</gene>
<evidence type="ECO:0000256" key="10">
    <source>
        <dbReference type="ARBA" id="ARBA00023136"/>
    </source>
</evidence>
<evidence type="ECO:0000256" key="9">
    <source>
        <dbReference type="ARBA" id="ARBA00023027"/>
    </source>
</evidence>
<evidence type="ECO:0000313" key="14">
    <source>
        <dbReference type="EMBL" id="SFF57969.1"/>
    </source>
</evidence>
<dbReference type="EC" id="7.1.1.-" evidence="13"/>
<evidence type="ECO:0000256" key="6">
    <source>
        <dbReference type="ARBA" id="ARBA00022719"/>
    </source>
</evidence>
<dbReference type="InterPro" id="IPR042106">
    <property type="entry name" value="Nuo/plastoQ_OxRdtase_6_NuoJ"/>
</dbReference>
<keyword evidence="8 13" id="KW-1133">Transmembrane helix</keyword>
<evidence type="ECO:0000256" key="7">
    <source>
        <dbReference type="ARBA" id="ARBA00022967"/>
    </source>
</evidence>
<comment type="function">
    <text evidence="13">NDH-1 shuttles electrons from NADH, via FMN and iron-sulfur (Fe-S) centers, to quinones in the respiratory chain. Couples the redox reaction to proton translocation (for every two electrons transferred, four hydrogen ions are translocated across the cytoplasmic membrane), and thus conserves the redox energy in a proton gradient.</text>
</comment>
<dbReference type="GO" id="GO:0048038">
    <property type="term" value="F:quinone binding"/>
    <property type="evidence" value="ECO:0007669"/>
    <property type="project" value="UniProtKB-UniRule"/>
</dbReference>
<comment type="similarity">
    <text evidence="2 13">Belongs to the complex I subunit 6 family.</text>
</comment>
<dbReference type="Pfam" id="PF00499">
    <property type="entry name" value="Oxidored_q3"/>
    <property type="match status" value="1"/>
</dbReference>
<keyword evidence="15" id="KW-1185">Reference proteome</keyword>
<evidence type="ECO:0000256" key="1">
    <source>
        <dbReference type="ARBA" id="ARBA00004651"/>
    </source>
</evidence>
<feature type="transmembrane region" description="Helical" evidence="13">
    <location>
        <begin position="58"/>
        <end position="80"/>
    </location>
</feature>
<evidence type="ECO:0000256" key="8">
    <source>
        <dbReference type="ARBA" id="ARBA00022989"/>
    </source>
</evidence>
<keyword evidence="9 13" id="KW-0520">NAD</keyword>
<dbReference type="PANTHER" id="PTHR33269">
    <property type="entry name" value="NADH-UBIQUINONE OXIDOREDUCTASE CHAIN 6"/>
    <property type="match status" value="1"/>
</dbReference>
<reference evidence="14 15" key="1">
    <citation type="submission" date="2016-10" db="EMBL/GenBank/DDBJ databases">
        <authorList>
            <person name="de Groot N.N."/>
        </authorList>
    </citation>
    <scope>NUCLEOTIDE SEQUENCE [LARGE SCALE GENOMIC DNA]</scope>
    <source>
        <strain evidence="14 15">DSM 23609</strain>
    </source>
</reference>
<sequence length="168" mass="17660">MSTLFYVASAVALAATLLAITRAHPVHALLYLIVSLLAVAATMLALGAPFAAMLEVMVYAGAIMVLFVFVVMLLNLGPGVAEHERQWLRPGYWIGPGVLCAVLLAQLLMSVLAQPALTGTHEVDAKAVGIALFGPYLLAVELGSMLLLAGLISAYHIGRREPARSTAP</sequence>
<feature type="transmembrane region" description="Helical" evidence="13">
    <location>
        <begin position="92"/>
        <end position="113"/>
    </location>
</feature>
<dbReference type="OrthoDB" id="9790848at2"/>
<evidence type="ECO:0000256" key="4">
    <source>
        <dbReference type="ARBA" id="ARBA00022475"/>
    </source>
</evidence>
<comment type="subunit">
    <text evidence="11">Composed of 13 different subunits. Subunits NuoA, H, J, K, L, M, N constitute the membrane sector of the complex.</text>
</comment>
<dbReference type="GO" id="GO:0008137">
    <property type="term" value="F:NADH dehydrogenase (ubiquinone) activity"/>
    <property type="evidence" value="ECO:0007669"/>
    <property type="project" value="UniProtKB-UniRule"/>
</dbReference>
<protein>
    <recommendedName>
        <fullName evidence="3 13">NADH-quinone oxidoreductase subunit J</fullName>
        <ecNumber evidence="13">7.1.1.-</ecNumber>
    </recommendedName>
</protein>
<dbReference type="RefSeq" id="WP_091534583.1">
    <property type="nucleotide sequence ID" value="NZ_FOOC01000010.1"/>
</dbReference>
<dbReference type="FunFam" id="1.20.120.1200:FF:000001">
    <property type="entry name" value="NADH-quinone oxidoreductase subunit J"/>
    <property type="match status" value="1"/>
</dbReference>
<dbReference type="Proteomes" id="UP000199771">
    <property type="component" value="Unassembled WGS sequence"/>
</dbReference>
<evidence type="ECO:0000256" key="12">
    <source>
        <dbReference type="ARBA" id="ARBA00047712"/>
    </source>
</evidence>
<comment type="catalytic activity">
    <reaction evidence="12 13">
        <text>a quinone + NADH + 5 H(+)(in) = a quinol + NAD(+) + 4 H(+)(out)</text>
        <dbReference type="Rhea" id="RHEA:57888"/>
        <dbReference type="ChEBI" id="CHEBI:15378"/>
        <dbReference type="ChEBI" id="CHEBI:24646"/>
        <dbReference type="ChEBI" id="CHEBI:57540"/>
        <dbReference type="ChEBI" id="CHEBI:57945"/>
        <dbReference type="ChEBI" id="CHEBI:132124"/>
    </reaction>
</comment>
<keyword evidence="6 13" id="KW-0874">Quinone</keyword>
<dbReference type="STRING" id="1076937.SAMN04488120_11027"/>
<accession>A0A1I2JUW4</accession>
<dbReference type="NCBIfam" id="NF005162">
    <property type="entry name" value="PRK06638.1-1"/>
    <property type="match status" value="1"/>
</dbReference>
<dbReference type="AlphaFoldDB" id="A0A1I2JUW4"/>
<comment type="subcellular location">
    <subcellularLocation>
        <location evidence="1 13">Cell membrane</location>
        <topology evidence="1 13">Multi-pass membrane protein</topology>
    </subcellularLocation>
</comment>
<keyword evidence="10 13" id="KW-0472">Membrane</keyword>
<evidence type="ECO:0000256" key="11">
    <source>
        <dbReference type="ARBA" id="ARBA00025811"/>
    </source>
</evidence>
<feature type="transmembrane region" description="Helical" evidence="13">
    <location>
        <begin position="6"/>
        <end position="23"/>
    </location>
</feature>
<keyword evidence="4 13" id="KW-1003">Cell membrane</keyword>
<feature type="transmembrane region" description="Helical" evidence="13">
    <location>
        <begin position="30"/>
        <end position="52"/>
    </location>
</feature>
<name>A0A1I2JUW4_9GAMM</name>
<dbReference type="EMBL" id="FOOC01000010">
    <property type="protein sequence ID" value="SFF57969.1"/>
    <property type="molecule type" value="Genomic_DNA"/>
</dbReference>
<evidence type="ECO:0000256" key="2">
    <source>
        <dbReference type="ARBA" id="ARBA00005698"/>
    </source>
</evidence>